<sequence>MLIVSQTKGKIWNLEKLTGIMIDLRTKPQKHYVIVADTGNLLKDIATYKKREEAIEAMNNLIKTYENRIPDANTVYCLPEEKKPLYGKNNKLLDLDKVKALRKAKWTIKEIAGDMGVEEKTIREAVKQIKAGGA</sequence>
<proteinExistence type="predicted"/>
<evidence type="ECO:0000313" key="1">
    <source>
        <dbReference type="EMBL" id="CUM87590.1"/>
    </source>
</evidence>
<dbReference type="RefSeq" id="WP_055072589.1">
    <property type="nucleotide sequence ID" value="NZ_CYXY01000005.1"/>
</dbReference>
<dbReference type="EMBL" id="CYXY01000005">
    <property type="protein sequence ID" value="CUM87590.1"/>
    <property type="molecule type" value="Genomic_DNA"/>
</dbReference>
<accession>A0A173SBG9</accession>
<name>A0A173SBG9_ANAHA</name>
<reference evidence="1 2" key="1">
    <citation type="submission" date="2015-09" db="EMBL/GenBank/DDBJ databases">
        <authorList>
            <consortium name="Pathogen Informatics"/>
        </authorList>
    </citation>
    <scope>NUCLEOTIDE SEQUENCE [LARGE SCALE GENOMIC DNA]</scope>
    <source>
        <strain evidence="1 2">2789STDY5834959</strain>
    </source>
</reference>
<evidence type="ECO:0000313" key="2">
    <source>
        <dbReference type="Proteomes" id="UP000095553"/>
    </source>
</evidence>
<dbReference type="AlphaFoldDB" id="A0A173SBG9"/>
<protein>
    <submittedName>
        <fullName evidence="1">Uncharacterized protein</fullName>
    </submittedName>
</protein>
<organism evidence="1 2">
    <name type="scientific">Anaerostipes hadrus</name>
    <dbReference type="NCBI Taxonomy" id="649756"/>
    <lineage>
        <taxon>Bacteria</taxon>
        <taxon>Bacillati</taxon>
        <taxon>Bacillota</taxon>
        <taxon>Clostridia</taxon>
        <taxon>Lachnospirales</taxon>
        <taxon>Lachnospiraceae</taxon>
        <taxon>Anaerostipes</taxon>
    </lineage>
</organism>
<gene>
    <name evidence="1" type="ORF">ERS852571_01106</name>
</gene>
<dbReference type="Proteomes" id="UP000095553">
    <property type="component" value="Unassembled WGS sequence"/>
</dbReference>